<dbReference type="Proteomes" id="UP000293823">
    <property type="component" value="Unassembled WGS sequence"/>
</dbReference>
<accession>A0A4Q4RG22</accession>
<feature type="region of interest" description="Disordered" evidence="1">
    <location>
        <begin position="451"/>
        <end position="485"/>
    </location>
</feature>
<reference evidence="3" key="1">
    <citation type="journal article" date="2019" name="bioRxiv">
        <title>Genomics, evolutionary history and diagnostics of the Alternaria alternata species group including apple and Asian pear pathotypes.</title>
        <authorList>
            <person name="Armitage A.D."/>
            <person name="Cockerton H.M."/>
            <person name="Sreenivasaprasad S."/>
            <person name="Woodhall J.W."/>
            <person name="Lane C.R."/>
            <person name="Harrison R.J."/>
            <person name="Clarkson J.P."/>
        </authorList>
    </citation>
    <scope>NUCLEOTIDE SEQUENCE [LARGE SCALE GENOMIC DNA]</scope>
    <source>
        <strain evidence="3">RGR 97.0016</strain>
    </source>
</reference>
<evidence type="ECO:0000313" key="3">
    <source>
        <dbReference type="Proteomes" id="UP000293823"/>
    </source>
</evidence>
<feature type="compositionally biased region" description="Polar residues" evidence="1">
    <location>
        <begin position="451"/>
        <end position="469"/>
    </location>
</feature>
<name>A0A4Q4RG22_9PLEO</name>
<organism evidence="2 3">
    <name type="scientific">Alternaria arborescens</name>
    <dbReference type="NCBI Taxonomy" id="156630"/>
    <lineage>
        <taxon>Eukaryota</taxon>
        <taxon>Fungi</taxon>
        <taxon>Dikarya</taxon>
        <taxon>Ascomycota</taxon>
        <taxon>Pezizomycotina</taxon>
        <taxon>Dothideomycetes</taxon>
        <taxon>Pleosporomycetidae</taxon>
        <taxon>Pleosporales</taxon>
        <taxon>Pleosporineae</taxon>
        <taxon>Pleosporaceae</taxon>
        <taxon>Alternaria</taxon>
        <taxon>Alternaria sect. Alternaria</taxon>
    </lineage>
</organism>
<evidence type="ECO:0000256" key="1">
    <source>
        <dbReference type="SAM" id="MobiDB-lite"/>
    </source>
</evidence>
<keyword evidence="3" id="KW-1185">Reference proteome</keyword>
<sequence length="485" mass="52565">MTEPAAIPDPPVLEKLVPQAETFLVEGLYIGLLSRHRPPTEVREWFDNNHVCEMLNIHVKRKNKSTVYLTAIVLCMAGQLDGVKVRLTPTVWISGGDKRSKSSIKNSIGNASYLNKFLTKFQMREPHVTASGPEILSGVKVSSEAGVHTFEIRAAADESLDSVCGTSARFTMEATSDGSTFKCYSTIGGLILVDGNLFAITTAHAITKYGMPNPKDIVVDGTNGDTYAITTTHAVTKYEVPDPQDMVINRTDDSSVLSGSHVREWEPSPFPNAFAYLGDAYIQGVKVDKPIVDAADFALVEPKSLRKLGYNTYQIEGWSHFEAVSGYIPTSELKSGDVTICTNDYRLPMKGTMVEGDAPIIVGGVVMITKMIEVTKPAAPGLSGSWVVQDGKLCGVVYAGNASIPYLYITPAEIMLENVKKLLGSGTVGVATAQSISEWKLRNVHDHTFGSSAYESSSPDVRIETSQQPGEVRSWSPSVLHPSIN</sequence>
<dbReference type="SUPFAM" id="SSF50494">
    <property type="entry name" value="Trypsin-like serine proteases"/>
    <property type="match status" value="1"/>
</dbReference>
<dbReference type="InterPro" id="IPR009003">
    <property type="entry name" value="Peptidase_S1_PA"/>
</dbReference>
<evidence type="ECO:0008006" key="4">
    <source>
        <dbReference type="Google" id="ProtNLM"/>
    </source>
</evidence>
<protein>
    <recommendedName>
        <fullName evidence="4">Peptidase S1 domain-containing protein</fullName>
    </recommendedName>
</protein>
<proteinExistence type="predicted"/>
<dbReference type="OrthoDB" id="4395072at2759"/>
<comment type="caution">
    <text evidence="2">The sequence shown here is derived from an EMBL/GenBank/DDBJ whole genome shotgun (WGS) entry which is preliminary data.</text>
</comment>
<dbReference type="EMBL" id="PEJP01000036">
    <property type="protein sequence ID" value="RYO55654.1"/>
    <property type="molecule type" value="Genomic_DNA"/>
</dbReference>
<dbReference type="AlphaFoldDB" id="A0A4Q4RG22"/>
<gene>
    <name evidence="2" type="ORF">AA0113_g8570</name>
</gene>
<evidence type="ECO:0000313" key="2">
    <source>
        <dbReference type="EMBL" id="RYO55654.1"/>
    </source>
</evidence>